<protein>
    <submittedName>
        <fullName evidence="12">Uncharacterized protein</fullName>
    </submittedName>
</protein>
<organism evidence="12 13">
    <name type="scientific">Leptobrachium leishanense</name>
    <name type="common">Leishan spiny toad</name>
    <dbReference type="NCBI Taxonomy" id="445787"/>
    <lineage>
        <taxon>Eukaryota</taxon>
        <taxon>Metazoa</taxon>
        <taxon>Chordata</taxon>
        <taxon>Craniata</taxon>
        <taxon>Vertebrata</taxon>
        <taxon>Euteleostomi</taxon>
        <taxon>Amphibia</taxon>
        <taxon>Batrachia</taxon>
        <taxon>Anura</taxon>
        <taxon>Pelobatoidea</taxon>
        <taxon>Megophryidae</taxon>
        <taxon>Leptobrachium</taxon>
    </lineage>
</organism>
<feature type="domain" description="C2H2-type" evidence="10">
    <location>
        <begin position="382"/>
        <end position="409"/>
    </location>
</feature>
<proteinExistence type="inferred from homology"/>
<evidence type="ECO:0000259" key="11">
    <source>
        <dbReference type="PROSITE" id="PS50805"/>
    </source>
</evidence>
<keyword evidence="13" id="KW-1185">Reference proteome</keyword>
<dbReference type="InterPro" id="IPR036051">
    <property type="entry name" value="KRAB_dom_sf"/>
</dbReference>
<dbReference type="PROSITE" id="PS50157">
    <property type="entry name" value="ZINC_FINGER_C2H2_2"/>
    <property type="match status" value="10"/>
</dbReference>
<feature type="domain" description="C2H2-type" evidence="10">
    <location>
        <begin position="466"/>
        <end position="493"/>
    </location>
</feature>
<dbReference type="GeneTree" id="ENSGT01150000286941"/>
<dbReference type="FunFam" id="3.30.160.60:FF:001840">
    <property type="entry name" value="Paternally-expressed gene 3 protein"/>
    <property type="match status" value="1"/>
</dbReference>
<feature type="domain" description="C2H2-type" evidence="10">
    <location>
        <begin position="578"/>
        <end position="605"/>
    </location>
</feature>
<dbReference type="SMART" id="SM00349">
    <property type="entry name" value="KRAB"/>
    <property type="match status" value="1"/>
</dbReference>
<comment type="subcellular location">
    <subcellularLocation>
        <location evidence="1">Nucleus</location>
    </subcellularLocation>
</comment>
<dbReference type="OrthoDB" id="6365676at2759"/>
<reference evidence="12" key="2">
    <citation type="submission" date="2025-09" db="UniProtKB">
        <authorList>
            <consortium name="Ensembl"/>
        </authorList>
    </citation>
    <scope>IDENTIFICATION</scope>
</reference>
<feature type="compositionally biased region" description="Polar residues" evidence="9">
    <location>
        <begin position="136"/>
        <end position="164"/>
    </location>
</feature>
<dbReference type="GO" id="GO:0000981">
    <property type="term" value="F:DNA-binding transcription factor activity, RNA polymerase II-specific"/>
    <property type="evidence" value="ECO:0007669"/>
    <property type="project" value="TreeGrafter"/>
</dbReference>
<feature type="domain" description="C2H2-type" evidence="10">
    <location>
        <begin position="522"/>
        <end position="549"/>
    </location>
</feature>
<comment type="similarity">
    <text evidence="2">Belongs to the krueppel C2H2-type zinc-finger protein family.</text>
</comment>
<dbReference type="SMART" id="SM00355">
    <property type="entry name" value="ZnF_C2H2"/>
    <property type="match status" value="10"/>
</dbReference>
<feature type="domain" description="C2H2-type" evidence="10">
    <location>
        <begin position="410"/>
        <end position="437"/>
    </location>
</feature>
<evidence type="ECO:0000256" key="3">
    <source>
        <dbReference type="ARBA" id="ARBA00022723"/>
    </source>
</evidence>
<feature type="domain" description="C2H2-type" evidence="10">
    <location>
        <begin position="438"/>
        <end position="465"/>
    </location>
</feature>
<dbReference type="PANTHER" id="PTHR14003:SF23">
    <property type="entry name" value="ZINC FINGER PROTEIN 143"/>
    <property type="match status" value="1"/>
</dbReference>
<dbReference type="GO" id="GO:0031519">
    <property type="term" value="C:PcG protein complex"/>
    <property type="evidence" value="ECO:0007669"/>
    <property type="project" value="TreeGrafter"/>
</dbReference>
<keyword evidence="7" id="KW-0539">Nucleus</keyword>
<dbReference type="InterPro" id="IPR001909">
    <property type="entry name" value="KRAB"/>
</dbReference>
<dbReference type="Gene3D" id="6.10.140.140">
    <property type="match status" value="1"/>
</dbReference>
<dbReference type="PROSITE" id="PS50805">
    <property type="entry name" value="KRAB"/>
    <property type="match status" value="1"/>
</dbReference>
<evidence type="ECO:0000256" key="8">
    <source>
        <dbReference type="PROSITE-ProRule" id="PRU00042"/>
    </source>
</evidence>
<keyword evidence="5 8" id="KW-0863">Zinc-finger</keyword>
<feature type="region of interest" description="Disordered" evidence="9">
    <location>
        <begin position="129"/>
        <end position="195"/>
    </location>
</feature>
<feature type="domain" description="C2H2-type" evidence="10">
    <location>
        <begin position="550"/>
        <end position="577"/>
    </location>
</feature>
<dbReference type="FunFam" id="3.30.160.60:FF:002343">
    <property type="entry name" value="Zinc finger protein 33A"/>
    <property type="match status" value="2"/>
</dbReference>
<evidence type="ECO:0000256" key="9">
    <source>
        <dbReference type="SAM" id="MobiDB-lite"/>
    </source>
</evidence>
<keyword evidence="6" id="KW-0862">Zinc</keyword>
<dbReference type="PROSITE" id="PS00028">
    <property type="entry name" value="ZINC_FINGER_C2H2_1"/>
    <property type="match status" value="10"/>
</dbReference>
<evidence type="ECO:0000256" key="5">
    <source>
        <dbReference type="ARBA" id="ARBA00022771"/>
    </source>
</evidence>
<dbReference type="Pfam" id="PF00096">
    <property type="entry name" value="zf-C2H2"/>
    <property type="match status" value="9"/>
</dbReference>
<dbReference type="GO" id="GO:0005667">
    <property type="term" value="C:transcription regulator complex"/>
    <property type="evidence" value="ECO:0007669"/>
    <property type="project" value="TreeGrafter"/>
</dbReference>
<dbReference type="AlphaFoldDB" id="A0A8C5MN66"/>
<evidence type="ECO:0000256" key="7">
    <source>
        <dbReference type="ARBA" id="ARBA00023242"/>
    </source>
</evidence>
<dbReference type="InterPro" id="IPR013087">
    <property type="entry name" value="Znf_C2H2_type"/>
</dbReference>
<feature type="compositionally biased region" description="Polar residues" evidence="9">
    <location>
        <begin position="171"/>
        <end position="195"/>
    </location>
</feature>
<dbReference type="Proteomes" id="UP000694569">
    <property type="component" value="Unplaced"/>
</dbReference>
<dbReference type="InterPro" id="IPR036236">
    <property type="entry name" value="Znf_C2H2_sf"/>
</dbReference>
<keyword evidence="4" id="KW-0677">Repeat</keyword>
<dbReference type="SUPFAM" id="SSF109640">
    <property type="entry name" value="KRAB domain (Kruppel-associated box)"/>
    <property type="match status" value="1"/>
</dbReference>
<dbReference type="PANTHER" id="PTHR14003">
    <property type="entry name" value="TRANSCRIPTIONAL REPRESSOR PROTEIN YY"/>
    <property type="match status" value="1"/>
</dbReference>
<evidence type="ECO:0000256" key="1">
    <source>
        <dbReference type="ARBA" id="ARBA00004123"/>
    </source>
</evidence>
<dbReference type="GO" id="GO:0000785">
    <property type="term" value="C:chromatin"/>
    <property type="evidence" value="ECO:0007669"/>
    <property type="project" value="TreeGrafter"/>
</dbReference>
<evidence type="ECO:0000256" key="4">
    <source>
        <dbReference type="ARBA" id="ARBA00022737"/>
    </source>
</evidence>
<evidence type="ECO:0000313" key="13">
    <source>
        <dbReference type="Proteomes" id="UP000694569"/>
    </source>
</evidence>
<keyword evidence="3" id="KW-0479">Metal-binding</keyword>
<accession>A0A8C5MN66</accession>
<dbReference type="FunFam" id="3.30.160.60:FF:000383">
    <property type="entry name" value="Uncharacterized protein"/>
    <property type="match status" value="1"/>
</dbReference>
<evidence type="ECO:0000256" key="6">
    <source>
        <dbReference type="ARBA" id="ARBA00022833"/>
    </source>
</evidence>
<dbReference type="FunFam" id="3.30.160.60:FF:000358">
    <property type="entry name" value="zinc finger protein 24"/>
    <property type="match status" value="2"/>
</dbReference>
<feature type="domain" description="C2H2-type" evidence="10">
    <location>
        <begin position="354"/>
        <end position="381"/>
    </location>
</feature>
<dbReference type="GO" id="GO:0000978">
    <property type="term" value="F:RNA polymerase II cis-regulatory region sequence-specific DNA binding"/>
    <property type="evidence" value="ECO:0007669"/>
    <property type="project" value="TreeGrafter"/>
</dbReference>
<evidence type="ECO:0000256" key="2">
    <source>
        <dbReference type="ARBA" id="ARBA00006991"/>
    </source>
</evidence>
<dbReference type="FunFam" id="3.30.160.60:FF:002005">
    <property type="entry name" value="Zinc finger protein 200"/>
    <property type="match status" value="1"/>
</dbReference>
<dbReference type="CDD" id="cd07765">
    <property type="entry name" value="KRAB_A-box"/>
    <property type="match status" value="1"/>
</dbReference>
<feature type="domain" description="C2H2-type" evidence="10">
    <location>
        <begin position="326"/>
        <end position="353"/>
    </location>
</feature>
<name>A0A8C5MN66_9ANUR</name>
<dbReference type="FunFam" id="3.30.160.60:FF:000624">
    <property type="entry name" value="zinc finger protein 697"/>
    <property type="match status" value="1"/>
</dbReference>
<reference evidence="12" key="1">
    <citation type="submission" date="2025-08" db="UniProtKB">
        <authorList>
            <consortium name="Ensembl"/>
        </authorList>
    </citation>
    <scope>IDENTIFICATION</scope>
</reference>
<dbReference type="Gene3D" id="3.30.160.60">
    <property type="entry name" value="Classic Zinc Finger"/>
    <property type="match status" value="10"/>
</dbReference>
<sequence>MNKDTARDPLTQRILDLTLEIIFLLTGEDHKVVKIHEMVTDNITPQIKGGLYYRSKRFNMEPPPHSGIPEQNNEKILELTNKIIRFLTGEVPIRCEDVSVYLSMEEWEYLEGHRDLYEDVTRENHRPVMALDKSVSGESHTPVSLSDSGNKSITNNVEQHLNKQTKGRAESATNTDQESLTSGEEQVPNKTNYSTIKCTEYSPSDIKQQPASWEEENLTDINYKGNSASSDMGKAAYSKSDLVIIETNCKEETFSPTFWGENSTPESALIHQPLYIEEEPFSCSEYEKCFTNRVALKKQIHTGKKTFNQASKLARHKCFFSCVNYFICSECGKGFTDASSLAKHIIIHTGEKTFKCAECGKCFNQASNLAKHKTIHTGGKPFKCTECGKCFNRAEHLAAHTRIHTGEKPFKCIECGKCFNQASNLAKHQMIHTGEKPFKCIECGKCFNQASTLKKHTMIHTGEKPFKCSECGKCFNQATHLAAHKLIHTGEKPFKCAECGKCFNRAEHLAAHKLIHTGEKPFTCIECGKCFNQASNLVKHQMIHTGEKPFKCIECGKCFNQASILKKHTMIHTGEKPFKCIECGKCFNQASTLKKHTMIHTGEKLLNAQNVENVSIRPHILQHIN</sequence>
<dbReference type="Ensembl" id="ENSLLET00000016315.1">
    <property type="protein sequence ID" value="ENSLLEP00000015712.1"/>
    <property type="gene ID" value="ENSLLEG00000009997.1"/>
</dbReference>
<dbReference type="SUPFAM" id="SSF57667">
    <property type="entry name" value="beta-beta-alpha zinc fingers"/>
    <property type="match status" value="7"/>
</dbReference>
<dbReference type="FunFam" id="3.30.160.60:FF:000759">
    <property type="entry name" value="zinc finger protein 16"/>
    <property type="match status" value="1"/>
</dbReference>
<evidence type="ECO:0000313" key="12">
    <source>
        <dbReference type="Ensembl" id="ENSLLEP00000015712.1"/>
    </source>
</evidence>
<feature type="domain" description="C2H2-type" evidence="10">
    <location>
        <begin position="494"/>
        <end position="521"/>
    </location>
</feature>
<evidence type="ECO:0000259" key="10">
    <source>
        <dbReference type="PROSITE" id="PS50157"/>
    </source>
</evidence>
<dbReference type="GO" id="GO:0008270">
    <property type="term" value="F:zinc ion binding"/>
    <property type="evidence" value="ECO:0007669"/>
    <property type="project" value="UniProtKB-KW"/>
</dbReference>
<feature type="domain" description="KRAB" evidence="11">
    <location>
        <begin position="93"/>
        <end position="165"/>
    </location>
</feature>
<dbReference type="FunFam" id="3.30.160.60:FF:000506">
    <property type="entry name" value="Zinc finger protein 23"/>
    <property type="match status" value="1"/>
</dbReference>
<dbReference type="Pfam" id="PF01352">
    <property type="entry name" value="KRAB"/>
    <property type="match status" value="1"/>
</dbReference>